<dbReference type="EMBL" id="JBBUTF010000002">
    <property type="protein sequence ID" value="MEK8024603.1"/>
    <property type="molecule type" value="Genomic_DNA"/>
</dbReference>
<dbReference type="Pfam" id="PF01476">
    <property type="entry name" value="LysM"/>
    <property type="match status" value="1"/>
</dbReference>
<evidence type="ECO:0000259" key="2">
    <source>
        <dbReference type="PROSITE" id="PS51782"/>
    </source>
</evidence>
<dbReference type="Proteomes" id="UP001368500">
    <property type="component" value="Unassembled WGS sequence"/>
</dbReference>
<sequence>MVTRARRAPSESTGSPRERPAADRRGGLAAVVAGALLSAALPAFAALPVLPQQRATAQQVAQAGVPLSELAPDAPDSYTVKRGDTLWDISRLFLRSPWRWPELWGMNLQQIRNPHLIYPGQLLELERVDGRARLRMGRRDGASGLPTVRLQPRVRSAPLEDPAISAVSMQAIAPFLNEAQVLTREQLDGAPRIVATPDSRVLVTAGQTAYVRGDLQGARDFMLFRETRPLVDPQTREVLGYEAAFVGTAEFQRPEDTSGALPVPASFVLTSARQEAGVGDRLVPLPPRDYASYAPHAPQAPVDGRVVSVYGEAVAGGSNQVVAINRGTRDGLERGHVLAVWRAGKAARDTTLAGPGQAIQLPDERSGLLFVFRTFDRVSYALIVQAVEPVRAGDRFSQP</sequence>
<evidence type="ECO:0000313" key="3">
    <source>
        <dbReference type="EMBL" id="MEK8024603.1"/>
    </source>
</evidence>
<accession>A0ABU9B4U7</accession>
<keyword evidence="4" id="KW-1185">Reference proteome</keyword>
<proteinExistence type="predicted"/>
<dbReference type="PROSITE" id="PS51782">
    <property type="entry name" value="LYSM"/>
    <property type="match status" value="1"/>
</dbReference>
<protein>
    <submittedName>
        <fullName evidence="3">LysM domain-containing protein</fullName>
    </submittedName>
</protein>
<feature type="region of interest" description="Disordered" evidence="1">
    <location>
        <begin position="1"/>
        <end position="24"/>
    </location>
</feature>
<comment type="caution">
    <text evidence="3">The sequence shown here is derived from an EMBL/GenBank/DDBJ whole genome shotgun (WGS) entry which is preliminary data.</text>
</comment>
<dbReference type="CDD" id="cd00118">
    <property type="entry name" value="LysM"/>
    <property type="match status" value="1"/>
</dbReference>
<dbReference type="RefSeq" id="WP_341372384.1">
    <property type="nucleotide sequence ID" value="NZ_JBBUTF010000002.1"/>
</dbReference>
<dbReference type="InterPro" id="IPR052196">
    <property type="entry name" value="Bact_Kbp"/>
</dbReference>
<dbReference type="PANTHER" id="PTHR34700:SF4">
    <property type="entry name" value="PHAGE-LIKE ELEMENT PBSX PROTEIN XKDP"/>
    <property type="match status" value="1"/>
</dbReference>
<gene>
    <name evidence="3" type="ORF">AACH11_01305</name>
</gene>
<dbReference type="PANTHER" id="PTHR34700">
    <property type="entry name" value="POTASSIUM BINDING PROTEIN KBP"/>
    <property type="match status" value="1"/>
</dbReference>
<dbReference type="InterPro" id="IPR036779">
    <property type="entry name" value="LysM_dom_sf"/>
</dbReference>
<evidence type="ECO:0000256" key="1">
    <source>
        <dbReference type="SAM" id="MobiDB-lite"/>
    </source>
</evidence>
<dbReference type="InterPro" id="IPR018392">
    <property type="entry name" value="LysM"/>
</dbReference>
<reference evidence="3 4" key="1">
    <citation type="submission" date="2024-04" db="EMBL/GenBank/DDBJ databases">
        <title>Novel species of the genus Ideonella isolated from streams.</title>
        <authorList>
            <person name="Lu H."/>
        </authorList>
    </citation>
    <scope>NUCLEOTIDE SEQUENCE [LARGE SCALE GENOMIC DNA]</scope>
    <source>
        <strain evidence="3 4">BYS139W</strain>
    </source>
</reference>
<name>A0ABU9B4U7_9BURK</name>
<dbReference type="SUPFAM" id="SSF54106">
    <property type="entry name" value="LysM domain"/>
    <property type="match status" value="1"/>
</dbReference>
<organism evidence="3 4">
    <name type="scientific">Pseudaquabacterium rugosum</name>
    <dbReference type="NCBI Taxonomy" id="2984194"/>
    <lineage>
        <taxon>Bacteria</taxon>
        <taxon>Pseudomonadati</taxon>
        <taxon>Pseudomonadota</taxon>
        <taxon>Betaproteobacteria</taxon>
        <taxon>Burkholderiales</taxon>
        <taxon>Sphaerotilaceae</taxon>
        <taxon>Pseudaquabacterium</taxon>
    </lineage>
</organism>
<dbReference type="Gene3D" id="3.10.350.10">
    <property type="entry name" value="LysM domain"/>
    <property type="match status" value="1"/>
</dbReference>
<evidence type="ECO:0000313" key="4">
    <source>
        <dbReference type="Proteomes" id="UP001368500"/>
    </source>
</evidence>
<feature type="domain" description="LysM" evidence="2">
    <location>
        <begin position="76"/>
        <end position="125"/>
    </location>
</feature>